<dbReference type="RefSeq" id="WP_173139600.1">
    <property type="nucleotide sequence ID" value="NZ_CBCSGW010000023.1"/>
</dbReference>
<evidence type="ECO:0000313" key="1">
    <source>
        <dbReference type="EMBL" id="NRN69425.1"/>
    </source>
</evidence>
<name>A0ABX2FEW6_9PSEU</name>
<evidence type="ECO:0000313" key="2">
    <source>
        <dbReference type="Proteomes" id="UP000763557"/>
    </source>
</evidence>
<comment type="caution">
    <text evidence="1">The sequence shown here is derived from an EMBL/GenBank/DDBJ whole genome shotgun (WGS) entry which is preliminary data.</text>
</comment>
<keyword evidence="2" id="KW-1185">Reference proteome</keyword>
<gene>
    <name evidence="1" type="ORF">GC106_66820</name>
</gene>
<organism evidence="1 2">
    <name type="scientific">Kibdelosporangium persicum</name>
    <dbReference type="NCBI Taxonomy" id="2698649"/>
    <lineage>
        <taxon>Bacteria</taxon>
        <taxon>Bacillati</taxon>
        <taxon>Actinomycetota</taxon>
        <taxon>Actinomycetes</taxon>
        <taxon>Pseudonocardiales</taxon>
        <taxon>Pseudonocardiaceae</taxon>
        <taxon>Kibdelosporangium</taxon>
    </lineage>
</organism>
<reference evidence="1 2" key="1">
    <citation type="submission" date="2020-01" db="EMBL/GenBank/DDBJ databases">
        <title>Kibdelosporangium persica a novel Actinomycetes from a hot desert in Iran.</title>
        <authorList>
            <person name="Safaei N."/>
            <person name="Zaburannyi N."/>
            <person name="Mueller R."/>
            <person name="Wink J."/>
        </authorList>
    </citation>
    <scope>NUCLEOTIDE SEQUENCE [LARGE SCALE GENOMIC DNA]</scope>
    <source>
        <strain evidence="1 2">4NS15</strain>
    </source>
</reference>
<protein>
    <recommendedName>
        <fullName evidence="3">Butirosin biosynthesis protein H N-terminal domain-containing protein</fullName>
    </recommendedName>
</protein>
<sequence>MTGLAPVMTREGAVGWRDIPLDGMTCYHRGVEAVLRGGGMSADEIVAEMSGPITTRFHRDGRPQLRMRTATARWMSAPNGGSRWDVVETRLAAGRPILIWPDGYFWPGDPYEGRRHIHHHAVLATGIDGGTLRFLDVDADEAGGFRGEVPVTEQTRRACTRVLDLDLSRPRRPLRPVDVRRTITASARPLGRLARATADLAQWWAAGPTRRLAHAVDLFALGDVQPQVYLFAALCERYGHSDLAALGYQTAATAKKISLLLFALHRYKPIAPYDLCLGDIESLAVRLEAMWRAASPGEGDDDTTHSSAWLWRRLDALSMWHFNSSIGRCPESVTVRAS</sequence>
<accession>A0ABX2FEW6</accession>
<dbReference type="EMBL" id="JAAATY010000027">
    <property type="protein sequence ID" value="NRN69425.1"/>
    <property type="molecule type" value="Genomic_DNA"/>
</dbReference>
<evidence type="ECO:0008006" key="3">
    <source>
        <dbReference type="Google" id="ProtNLM"/>
    </source>
</evidence>
<proteinExistence type="predicted"/>
<dbReference type="Proteomes" id="UP000763557">
    <property type="component" value="Unassembled WGS sequence"/>
</dbReference>